<evidence type="ECO:0000256" key="1">
    <source>
        <dbReference type="ARBA" id="ARBA00004141"/>
    </source>
</evidence>
<feature type="transmembrane region" description="Helical" evidence="12">
    <location>
        <begin position="243"/>
        <end position="265"/>
    </location>
</feature>
<dbReference type="Gene3D" id="3.40.1110.10">
    <property type="entry name" value="Calcium-transporting ATPase, cytoplasmic domain N"/>
    <property type="match status" value="1"/>
</dbReference>
<evidence type="ECO:0000256" key="11">
    <source>
        <dbReference type="ARBA" id="ARBA00023136"/>
    </source>
</evidence>
<dbReference type="PANTHER" id="PTHR42861">
    <property type="entry name" value="CALCIUM-TRANSPORTING ATPASE"/>
    <property type="match status" value="1"/>
</dbReference>
<dbReference type="InterPro" id="IPR023214">
    <property type="entry name" value="HAD_sf"/>
</dbReference>
<comment type="subcellular location">
    <subcellularLocation>
        <location evidence="12">Cell membrane</location>
        <topology evidence="12">Multi-pass membrane protein</topology>
    </subcellularLocation>
    <subcellularLocation>
        <location evidence="1">Membrane</location>
        <topology evidence="1">Multi-pass membrane protein</topology>
    </subcellularLocation>
</comment>
<dbReference type="InterPro" id="IPR008250">
    <property type="entry name" value="ATPase_P-typ_transduc_dom_A_sf"/>
</dbReference>
<keyword evidence="11 12" id="KW-0472">Membrane</keyword>
<feature type="transmembrane region" description="Helical" evidence="12">
    <location>
        <begin position="732"/>
        <end position="753"/>
    </location>
</feature>
<protein>
    <recommendedName>
        <fullName evidence="12">Plasma membrane ATPase</fullName>
        <ecNumber evidence="12">7.1.2.1</ecNumber>
    </recommendedName>
</protein>
<evidence type="ECO:0000259" key="14">
    <source>
        <dbReference type="SMART" id="SM00831"/>
    </source>
</evidence>
<feature type="region of interest" description="Disordered" evidence="13">
    <location>
        <begin position="942"/>
        <end position="961"/>
    </location>
</feature>
<dbReference type="GO" id="GO:0005524">
    <property type="term" value="F:ATP binding"/>
    <property type="evidence" value="ECO:0007669"/>
    <property type="project" value="UniProtKB-UniRule"/>
</dbReference>
<dbReference type="InterPro" id="IPR044492">
    <property type="entry name" value="P_typ_ATPase_HD_dom"/>
</dbReference>
<comment type="similarity">
    <text evidence="2 12">Belongs to the cation transport ATPase (P-type) (TC 3.A.3) family. Type IIIA subfamily.</text>
</comment>
<feature type="domain" description="Cation-transporting P-type ATPase N-terminal" evidence="14">
    <location>
        <begin position="28"/>
        <end position="90"/>
    </location>
</feature>
<dbReference type="InterPro" id="IPR059000">
    <property type="entry name" value="ATPase_P-type_domA"/>
</dbReference>
<dbReference type="GO" id="GO:0008553">
    <property type="term" value="F:P-type proton-exporting transporter activity"/>
    <property type="evidence" value="ECO:0007669"/>
    <property type="project" value="UniProtKB-UniRule"/>
</dbReference>
<accession>A0ABD3MKN4</accession>
<name>A0ABD3MKN4_9STRA</name>
<evidence type="ECO:0000256" key="10">
    <source>
        <dbReference type="ARBA" id="ARBA00022989"/>
    </source>
</evidence>
<evidence type="ECO:0000256" key="7">
    <source>
        <dbReference type="ARBA" id="ARBA00022840"/>
    </source>
</evidence>
<dbReference type="EC" id="7.1.2.1" evidence="12"/>
<dbReference type="GO" id="GO:0005886">
    <property type="term" value="C:plasma membrane"/>
    <property type="evidence" value="ECO:0007669"/>
    <property type="project" value="UniProtKB-SubCell"/>
</dbReference>
<comment type="catalytic activity">
    <reaction evidence="12">
        <text>ATP + H2O + H(+)(in) = ADP + phosphate + 2 H(+)(out)</text>
        <dbReference type="Rhea" id="RHEA:20852"/>
        <dbReference type="ChEBI" id="CHEBI:15377"/>
        <dbReference type="ChEBI" id="CHEBI:15378"/>
        <dbReference type="ChEBI" id="CHEBI:30616"/>
        <dbReference type="ChEBI" id="CHEBI:43474"/>
        <dbReference type="ChEBI" id="CHEBI:456216"/>
        <dbReference type="EC" id="7.1.2.1"/>
    </reaction>
</comment>
<dbReference type="SUPFAM" id="SSF81653">
    <property type="entry name" value="Calcium ATPase, transduction domain A"/>
    <property type="match status" value="1"/>
</dbReference>
<dbReference type="InterPro" id="IPR018303">
    <property type="entry name" value="ATPase_P-typ_P_site"/>
</dbReference>
<dbReference type="PRINTS" id="PR00120">
    <property type="entry name" value="HATPASE"/>
</dbReference>
<dbReference type="GO" id="GO:0120029">
    <property type="term" value="P:proton export across plasma membrane"/>
    <property type="evidence" value="ECO:0007669"/>
    <property type="project" value="UniProtKB-UniRule"/>
</dbReference>
<dbReference type="NCBIfam" id="TIGR01647">
    <property type="entry name" value="ATPase-IIIA_H"/>
    <property type="match status" value="1"/>
</dbReference>
<dbReference type="SUPFAM" id="SSF56784">
    <property type="entry name" value="HAD-like"/>
    <property type="match status" value="1"/>
</dbReference>
<feature type="transmembrane region" description="Helical" evidence="12">
    <location>
        <begin position="830"/>
        <end position="848"/>
    </location>
</feature>
<feature type="transmembrane region" description="Helical" evidence="12">
    <location>
        <begin position="665"/>
        <end position="686"/>
    </location>
</feature>
<keyword evidence="7 12" id="KW-0067">ATP-binding</keyword>
<sequence length="961" mass="103529">MAKVAAALSEPLLSKDDNADDGLNNIPPLNAEDPLFGLKNDQVTSSREVFGKNEIVIPETPLWKLFLHQFTGFLPLLIELAALISLSVRDYTDFGIILGMLFVNACIGFHEEYKAKKSLDELSGQLESEIATRREGETLQLNVKELVPGDVVLLVGGTIVPADTQWIKGDVIQVDTAPLTGEPIPRKYPGEHGDIILAGTTVVAGECYGRVLKTGSNTEIGRAQADVLKDKTVRIVSVFQKKIMTVVQVLVTASLVLVIAVLLVEGLAYDGFATTTSVQETILDALSILIASIPIALPLVVQVNLALGASFLAKNYHAIVTSTPALQDIASMSMLCSDKTGTLTTANMSIISNSIFASDGFSNDDVIKYAYLCSNPDKKDDPIDRAIVNAFPATSAGSDDGYTQTEIIGFNPSVKRVVAFVKGPTGETITLAKGLPAKIIDTAAGAADDHELQWKVDTINDKSFTTNITKVDKDLSAAGYKTIAIAVCYGNARELGDAAVWKFAGLLPMLDPPRHDTPATIESLHHANISVKMITGDHVNVGKETARLIGLGTNIHPGEEMRNAPAETKNNMIYDADGFAAVLPSDKREIVLTLRNHYGLVTGMTGDGVNDAPALSAAQVGIAVQGATDAAKNAADLILTKPGLSPIYGAVLESRRIFTRIKSYVVYRVAASLILVLTLSIIIFVTGCAVDSVLIIVLALLNDISMIPVAYDNASATTHPQLPRAQTLVYQSLYYGLSHAALSLMFIFCMDYNKFLNYQVDLATCDGETRGFIWMQLLVVSELAIFSVRAPGFFLFSMPSVYLIISVILTLVLGGCIACLLSSLGLHTANLGYIALFNLAAFVVVDVLKIKVREIIGEAPGEIIPSDELIQPPVRTEAQKNVNKSLRYVVHNENVMDKDDRHHVVEVESRNWRKSLGSCFDLGSDFTLNGGFVNKMSGFRTLANPRHTPPDPNMQTKGQVA</sequence>
<keyword evidence="8 12" id="KW-0460">Magnesium</keyword>
<comment type="caution">
    <text evidence="15">The sequence shown here is derived from an EMBL/GenBank/DDBJ whole genome shotgun (WGS) entry which is preliminary data.</text>
</comment>
<evidence type="ECO:0000256" key="6">
    <source>
        <dbReference type="ARBA" id="ARBA00022741"/>
    </source>
</evidence>
<dbReference type="InterPro" id="IPR023298">
    <property type="entry name" value="ATPase_P-typ_TM_dom_sf"/>
</dbReference>
<evidence type="ECO:0000256" key="13">
    <source>
        <dbReference type="SAM" id="MobiDB-lite"/>
    </source>
</evidence>
<dbReference type="SFLD" id="SFLDG00002">
    <property type="entry name" value="C1.7:_P-type_atpase_like"/>
    <property type="match status" value="1"/>
</dbReference>
<reference evidence="15 16" key="1">
    <citation type="submission" date="2024-10" db="EMBL/GenBank/DDBJ databases">
        <title>Updated reference genomes for cyclostephanoid diatoms.</title>
        <authorList>
            <person name="Roberts W.R."/>
            <person name="Alverson A.J."/>
        </authorList>
    </citation>
    <scope>NUCLEOTIDE SEQUENCE [LARGE SCALE GENOMIC DNA]</scope>
    <source>
        <strain evidence="15 16">AJA232-27</strain>
    </source>
</reference>
<feature type="transmembrane region" description="Helical" evidence="12">
    <location>
        <begin position="773"/>
        <end position="794"/>
    </location>
</feature>
<keyword evidence="9 12" id="KW-1278">Translocase</keyword>
<dbReference type="Gene3D" id="3.40.50.1000">
    <property type="entry name" value="HAD superfamily/HAD-like"/>
    <property type="match status" value="1"/>
</dbReference>
<keyword evidence="3" id="KW-0597">Phosphoprotein</keyword>
<dbReference type="Pfam" id="PF00702">
    <property type="entry name" value="Hydrolase"/>
    <property type="match status" value="1"/>
</dbReference>
<evidence type="ECO:0000256" key="9">
    <source>
        <dbReference type="ARBA" id="ARBA00022967"/>
    </source>
</evidence>
<dbReference type="FunFam" id="3.40.50.1000:FF:000211">
    <property type="entry name" value="Plasma membrane ATPase"/>
    <property type="match status" value="1"/>
</dbReference>
<dbReference type="InterPro" id="IPR006534">
    <property type="entry name" value="P-type_ATPase_IIIA"/>
</dbReference>
<evidence type="ECO:0000256" key="12">
    <source>
        <dbReference type="RuleBase" id="RU362083"/>
    </source>
</evidence>
<feature type="transmembrane region" description="Helical" evidence="12">
    <location>
        <begin position="285"/>
        <end position="307"/>
    </location>
</feature>
<dbReference type="AlphaFoldDB" id="A0ABD3MKN4"/>
<keyword evidence="12" id="KW-0406">Ion transport</keyword>
<keyword evidence="16" id="KW-1185">Reference proteome</keyword>
<dbReference type="InterPro" id="IPR004014">
    <property type="entry name" value="ATPase_P-typ_cation-transptr_N"/>
</dbReference>
<evidence type="ECO:0000313" key="15">
    <source>
        <dbReference type="EMBL" id="KAL3763394.1"/>
    </source>
</evidence>
<dbReference type="GO" id="GO:0046872">
    <property type="term" value="F:metal ion binding"/>
    <property type="evidence" value="ECO:0007669"/>
    <property type="project" value="UniProtKB-KW"/>
</dbReference>
<dbReference type="Pfam" id="PF00690">
    <property type="entry name" value="Cation_ATPase_N"/>
    <property type="match status" value="1"/>
</dbReference>
<dbReference type="SFLD" id="SFLDF00027">
    <property type="entry name" value="p-type_atpase"/>
    <property type="match status" value="1"/>
</dbReference>
<proteinExistence type="inferred from homology"/>
<dbReference type="Pfam" id="PF00122">
    <property type="entry name" value="E1-E2_ATPase"/>
    <property type="match status" value="1"/>
</dbReference>
<dbReference type="SMART" id="SM00831">
    <property type="entry name" value="Cation_ATPase_N"/>
    <property type="match status" value="1"/>
</dbReference>
<dbReference type="PRINTS" id="PR00119">
    <property type="entry name" value="CATATPASE"/>
</dbReference>
<evidence type="ECO:0000256" key="2">
    <source>
        <dbReference type="ARBA" id="ARBA00008804"/>
    </source>
</evidence>
<dbReference type="InterPro" id="IPR036412">
    <property type="entry name" value="HAD-like_sf"/>
</dbReference>
<dbReference type="Proteomes" id="UP001530293">
    <property type="component" value="Unassembled WGS sequence"/>
</dbReference>
<keyword evidence="10 12" id="KW-1133">Transmembrane helix</keyword>
<evidence type="ECO:0000256" key="5">
    <source>
        <dbReference type="ARBA" id="ARBA00022723"/>
    </source>
</evidence>
<feature type="transmembrane region" description="Helical" evidence="12">
    <location>
        <begin position="801"/>
        <end position="824"/>
    </location>
</feature>
<gene>
    <name evidence="15" type="ORF">ACHAWU_001967</name>
</gene>
<dbReference type="EMBL" id="JALLBG020000123">
    <property type="protein sequence ID" value="KAL3763394.1"/>
    <property type="molecule type" value="Genomic_DNA"/>
</dbReference>
<organism evidence="15 16">
    <name type="scientific">Discostella pseudostelligera</name>
    <dbReference type="NCBI Taxonomy" id="259834"/>
    <lineage>
        <taxon>Eukaryota</taxon>
        <taxon>Sar</taxon>
        <taxon>Stramenopiles</taxon>
        <taxon>Ochrophyta</taxon>
        <taxon>Bacillariophyta</taxon>
        <taxon>Coscinodiscophyceae</taxon>
        <taxon>Thalassiosirophycidae</taxon>
        <taxon>Stephanodiscales</taxon>
        <taxon>Stephanodiscaceae</taxon>
        <taxon>Discostella</taxon>
    </lineage>
</organism>
<dbReference type="NCBIfam" id="TIGR01494">
    <property type="entry name" value="ATPase_P-type"/>
    <property type="match status" value="2"/>
</dbReference>
<evidence type="ECO:0000256" key="4">
    <source>
        <dbReference type="ARBA" id="ARBA00022692"/>
    </source>
</evidence>
<feature type="transmembrane region" description="Helical" evidence="12">
    <location>
        <begin position="70"/>
        <end position="88"/>
    </location>
</feature>
<evidence type="ECO:0000256" key="3">
    <source>
        <dbReference type="ARBA" id="ARBA00022553"/>
    </source>
</evidence>
<dbReference type="InterPro" id="IPR001757">
    <property type="entry name" value="P_typ_ATPase"/>
</dbReference>
<dbReference type="PROSITE" id="PS00154">
    <property type="entry name" value="ATPASE_E1_E2"/>
    <property type="match status" value="1"/>
</dbReference>
<keyword evidence="12" id="KW-0813">Transport</keyword>
<keyword evidence="4 12" id="KW-0812">Transmembrane</keyword>
<dbReference type="InterPro" id="IPR023299">
    <property type="entry name" value="ATPase_P-typ_cyto_dom_N"/>
</dbReference>
<keyword evidence="12" id="KW-0375">Hydrogen ion transport</keyword>
<dbReference type="Gene3D" id="2.70.150.10">
    <property type="entry name" value="Calcium-transporting ATPase, cytoplasmic transduction domain A"/>
    <property type="match status" value="1"/>
</dbReference>
<dbReference type="SFLD" id="SFLDS00003">
    <property type="entry name" value="Haloacid_Dehalogenase"/>
    <property type="match status" value="1"/>
</dbReference>
<keyword evidence="6 12" id="KW-0547">Nucleotide-binding</keyword>
<evidence type="ECO:0000256" key="8">
    <source>
        <dbReference type="ARBA" id="ARBA00022842"/>
    </source>
</evidence>
<dbReference type="SUPFAM" id="SSF81665">
    <property type="entry name" value="Calcium ATPase, transmembrane domain M"/>
    <property type="match status" value="1"/>
</dbReference>
<dbReference type="Gene3D" id="1.20.1110.10">
    <property type="entry name" value="Calcium-transporting ATPase, transmembrane domain"/>
    <property type="match status" value="1"/>
</dbReference>
<keyword evidence="5" id="KW-0479">Metal-binding</keyword>
<evidence type="ECO:0000313" key="16">
    <source>
        <dbReference type="Proteomes" id="UP001530293"/>
    </source>
</evidence>